<feature type="compositionally biased region" description="Low complexity" evidence="3">
    <location>
        <begin position="340"/>
        <end position="361"/>
    </location>
</feature>
<comment type="caution">
    <text evidence="6">The sequence shown here is derived from an EMBL/GenBank/DDBJ whole genome shotgun (WGS) entry which is preliminary data.</text>
</comment>
<keyword evidence="1" id="KW-0808">Transferase</keyword>
<evidence type="ECO:0000256" key="1">
    <source>
        <dbReference type="ARBA" id="ARBA00022679"/>
    </source>
</evidence>
<feature type="compositionally biased region" description="Low complexity" evidence="3">
    <location>
        <begin position="316"/>
        <end position="328"/>
    </location>
</feature>
<dbReference type="GO" id="GO:0016126">
    <property type="term" value="P:sterol biosynthetic process"/>
    <property type="evidence" value="ECO:0007669"/>
    <property type="project" value="TreeGrafter"/>
</dbReference>
<feature type="compositionally biased region" description="Polar residues" evidence="3">
    <location>
        <begin position="278"/>
        <end position="307"/>
    </location>
</feature>
<keyword evidence="4" id="KW-0472">Membrane</keyword>
<accession>A0AAW0P7W0</accession>
<dbReference type="GO" id="GO:0005783">
    <property type="term" value="C:endoplasmic reticulum"/>
    <property type="evidence" value="ECO:0007669"/>
    <property type="project" value="TreeGrafter"/>
</dbReference>
<feature type="compositionally biased region" description="Low complexity" evidence="3">
    <location>
        <begin position="425"/>
        <end position="452"/>
    </location>
</feature>
<feature type="region of interest" description="Disordered" evidence="3">
    <location>
        <begin position="251"/>
        <end position="328"/>
    </location>
</feature>
<dbReference type="Pfam" id="PF13649">
    <property type="entry name" value="Methyltransf_25"/>
    <property type="match status" value="1"/>
</dbReference>
<feature type="compositionally biased region" description="Polar residues" evidence="3">
    <location>
        <begin position="251"/>
        <end position="261"/>
    </location>
</feature>
<evidence type="ECO:0000256" key="3">
    <source>
        <dbReference type="SAM" id="MobiDB-lite"/>
    </source>
</evidence>
<name>A0AAW0P7W0_9GOBI</name>
<reference evidence="7" key="1">
    <citation type="submission" date="2024-04" db="EMBL/GenBank/DDBJ databases">
        <title>Salinicola lusitanus LLJ914,a marine bacterium isolated from the Okinawa Trough.</title>
        <authorList>
            <person name="Li J."/>
        </authorList>
    </citation>
    <scope>NUCLEOTIDE SEQUENCE [LARGE SCALE GENOMIC DNA]</scope>
</reference>
<feature type="region of interest" description="Disordered" evidence="3">
    <location>
        <begin position="340"/>
        <end position="494"/>
    </location>
</feature>
<organism evidence="6 7">
    <name type="scientific">Mugilogobius chulae</name>
    <name type="common">yellowstripe goby</name>
    <dbReference type="NCBI Taxonomy" id="88201"/>
    <lineage>
        <taxon>Eukaryota</taxon>
        <taxon>Metazoa</taxon>
        <taxon>Chordata</taxon>
        <taxon>Craniata</taxon>
        <taxon>Vertebrata</taxon>
        <taxon>Euteleostomi</taxon>
        <taxon>Actinopterygii</taxon>
        <taxon>Neopterygii</taxon>
        <taxon>Teleostei</taxon>
        <taxon>Neoteleostei</taxon>
        <taxon>Acanthomorphata</taxon>
        <taxon>Gobiaria</taxon>
        <taxon>Gobiiformes</taxon>
        <taxon>Gobioidei</taxon>
        <taxon>Gobiidae</taxon>
        <taxon>Gobionellinae</taxon>
        <taxon>Mugilogobius</taxon>
    </lineage>
</organism>
<dbReference type="Proteomes" id="UP001460270">
    <property type="component" value="Unassembled WGS sequence"/>
</dbReference>
<dbReference type="CDD" id="cd02440">
    <property type="entry name" value="AdoMet_MTases"/>
    <property type="match status" value="1"/>
</dbReference>
<feature type="transmembrane region" description="Helical" evidence="4">
    <location>
        <begin position="548"/>
        <end position="570"/>
    </location>
</feature>
<keyword evidence="4" id="KW-1133">Transmembrane helix</keyword>
<dbReference type="PANTHER" id="PTHR44068">
    <property type="entry name" value="ZGC:194242"/>
    <property type="match status" value="1"/>
</dbReference>
<evidence type="ECO:0000259" key="5">
    <source>
        <dbReference type="Pfam" id="PF13649"/>
    </source>
</evidence>
<feature type="compositionally biased region" description="Polar residues" evidence="3">
    <location>
        <begin position="453"/>
        <end position="462"/>
    </location>
</feature>
<evidence type="ECO:0000313" key="7">
    <source>
        <dbReference type="Proteomes" id="UP001460270"/>
    </source>
</evidence>
<sequence length="631" mass="66794">MWAEKLGAQLGRPSWSLGGWLVNRLFIKRNRVLEENAVALCNIEPGDTVLEVGHGPGLGLQAAASLLTDPKGRLIGVDYSEFMHNKAQKLLKEHISSGKVSLHQCDVAAMPLSDNSVDKVFHCNCYYFWPDLTKGAAELHRVMKPGALMVTTMRLASISYLASKQVMPKDNWRPEAYMAALRDSGFTHKTYVAVDVMNGIGAVFLLALLALGNATPLTTVTQIPRTNDEVLREAVTDGFIVDQQLLTTQAPQNQTTIQQRTVTEEQDEGSGFGETGEELSTTSSQPSTAEPNTQPSSVQPTTLSSDVQPPIPPSTAEPTTASSTAEPTAAPLPVEPIAASSTVEPTTSSSTVDPTAASSTVEPTAAPIPVDPTTSSSTAEPTAAPIPVDPTAASSTAEPTAASSTAEPTAASSTVEPTAAPIPVEPTEASSTSQSTSETFTSTPALPASSSSVMTESTTFSEFITDFDSGSGDEDTTTTTMDDSGETKEPLADTTTIMTTIEESIGQGESRMLNQNPEIGSVQPVVKETEPQQQENEAGKQSAHTTPAWVIIVGFLAGVAMLVLLCVAIATRDKWNGPKQIYKPGVTVTPADPQRAVEMVEFLDKKPPKENGKAEEYTVIPLDELPDDYSS</sequence>
<evidence type="ECO:0000313" key="6">
    <source>
        <dbReference type="EMBL" id="KAK7912797.1"/>
    </source>
</evidence>
<keyword evidence="7" id="KW-1185">Reference proteome</keyword>
<dbReference type="PANTHER" id="PTHR44068:SF1">
    <property type="entry name" value="HYPOTHETICAL LOC100005854"/>
    <property type="match status" value="1"/>
</dbReference>
<feature type="compositionally biased region" description="Low complexity" evidence="3">
    <location>
        <begin position="372"/>
        <end position="414"/>
    </location>
</feature>
<gene>
    <name evidence="6" type="ORF">WMY93_013008</name>
</gene>
<dbReference type="InterPro" id="IPR041698">
    <property type="entry name" value="Methyltransf_25"/>
</dbReference>
<dbReference type="EMBL" id="JBBPFD010000009">
    <property type="protein sequence ID" value="KAK7912797.1"/>
    <property type="molecule type" value="Genomic_DNA"/>
</dbReference>
<dbReference type="Gene3D" id="3.40.50.150">
    <property type="entry name" value="Vaccinia Virus protein VP39"/>
    <property type="match status" value="1"/>
</dbReference>
<comment type="similarity">
    <text evidence="2">Belongs to the class I-like SAM-binding methyltransferase superfamily. Erg6/SMT family.</text>
</comment>
<dbReference type="AlphaFoldDB" id="A0AAW0P7W0"/>
<dbReference type="GO" id="GO:0003838">
    <property type="term" value="F:sterol 24-C-methyltransferase activity"/>
    <property type="evidence" value="ECO:0007669"/>
    <property type="project" value="TreeGrafter"/>
</dbReference>
<proteinExistence type="inferred from homology"/>
<dbReference type="SUPFAM" id="SSF53335">
    <property type="entry name" value="S-adenosyl-L-methionine-dependent methyltransferases"/>
    <property type="match status" value="1"/>
</dbReference>
<protein>
    <recommendedName>
        <fullName evidence="5">Methyltransferase domain-containing protein</fullName>
    </recommendedName>
</protein>
<evidence type="ECO:0000256" key="2">
    <source>
        <dbReference type="ARBA" id="ARBA00038188"/>
    </source>
</evidence>
<dbReference type="InterPro" id="IPR029063">
    <property type="entry name" value="SAM-dependent_MTases_sf"/>
</dbReference>
<keyword evidence="4" id="KW-0812">Transmembrane</keyword>
<feature type="domain" description="Methyltransferase" evidence="5">
    <location>
        <begin position="49"/>
        <end position="146"/>
    </location>
</feature>
<evidence type="ECO:0000256" key="4">
    <source>
        <dbReference type="SAM" id="Phobius"/>
    </source>
</evidence>
<dbReference type="InterPro" id="IPR050447">
    <property type="entry name" value="Erg6_SMT_methyltransf"/>
</dbReference>